<dbReference type="AlphaFoldDB" id="A0A286E034"/>
<evidence type="ECO:0000313" key="1">
    <source>
        <dbReference type="EMBL" id="SOD64278.1"/>
    </source>
</evidence>
<keyword evidence="2" id="KW-1185">Reference proteome</keyword>
<sequence>MSRPPAALAPGAPAGALRLVVLIPLTAAEIDVLESPGQGREALWERWRAEKTRLWDVERATDPAG</sequence>
<dbReference type="OrthoDB" id="3684558at2"/>
<name>A0A286E034_9ACTN</name>
<accession>A0A286E034</accession>
<dbReference type="RefSeq" id="WP_141514631.1">
    <property type="nucleotide sequence ID" value="NZ_OCNE01000016.1"/>
</dbReference>
<organism evidence="1 2">
    <name type="scientific">Streptomyces zhaozhouensis</name>
    <dbReference type="NCBI Taxonomy" id="1300267"/>
    <lineage>
        <taxon>Bacteria</taxon>
        <taxon>Bacillati</taxon>
        <taxon>Actinomycetota</taxon>
        <taxon>Actinomycetes</taxon>
        <taxon>Kitasatosporales</taxon>
        <taxon>Streptomycetaceae</taxon>
        <taxon>Streptomyces</taxon>
    </lineage>
</organism>
<evidence type="ECO:0000313" key="2">
    <source>
        <dbReference type="Proteomes" id="UP000219072"/>
    </source>
</evidence>
<dbReference type="EMBL" id="OCNE01000016">
    <property type="protein sequence ID" value="SOD64278.1"/>
    <property type="molecule type" value="Genomic_DNA"/>
</dbReference>
<proteinExistence type="predicted"/>
<reference evidence="1 2" key="1">
    <citation type="submission" date="2017-09" db="EMBL/GenBank/DDBJ databases">
        <authorList>
            <person name="Ehlers B."/>
            <person name="Leendertz F.H."/>
        </authorList>
    </citation>
    <scope>NUCLEOTIDE SEQUENCE [LARGE SCALE GENOMIC DNA]</scope>
    <source>
        <strain evidence="1 2">CGMCC 4.7095</strain>
    </source>
</reference>
<protein>
    <submittedName>
        <fullName evidence="1">Uncharacterized protein</fullName>
    </submittedName>
</protein>
<dbReference type="Proteomes" id="UP000219072">
    <property type="component" value="Unassembled WGS sequence"/>
</dbReference>
<gene>
    <name evidence="1" type="ORF">SAMN06297387_1162</name>
</gene>